<reference evidence="3 4" key="1">
    <citation type="submission" date="2014-08" db="EMBL/GenBank/DDBJ databases">
        <title>Complete genome sequence of Corynebacterium deserti GIMN1.010 (=DSM 45689), isolated from desert sand in western China.</title>
        <authorList>
            <person name="Ruckert C."/>
            <person name="Albersmeier A."/>
            <person name="Kalinowski J."/>
        </authorList>
    </citation>
    <scope>NUCLEOTIDE SEQUENCE [LARGE SCALE GENOMIC DNA]</scope>
    <source>
        <strain evidence="3 4">GIMN1.010</strain>
    </source>
</reference>
<dbReference type="InterPro" id="IPR047057">
    <property type="entry name" value="MerR_fam"/>
</dbReference>
<dbReference type="Gene3D" id="1.10.1660.10">
    <property type="match status" value="1"/>
</dbReference>
<dbReference type="PATRIC" id="fig|931089.4.peg.1412"/>
<name>A0A0M5IIM0_9CORY</name>
<evidence type="ECO:0000313" key="4">
    <source>
        <dbReference type="Proteomes" id="UP000068067"/>
    </source>
</evidence>
<feature type="domain" description="HTH merR-type" evidence="2">
    <location>
        <begin position="60"/>
        <end position="122"/>
    </location>
</feature>
<accession>A0A0M5IIM0</accession>
<organism evidence="3 4">
    <name type="scientific">Corynebacterium deserti GIMN1.010</name>
    <dbReference type="NCBI Taxonomy" id="931089"/>
    <lineage>
        <taxon>Bacteria</taxon>
        <taxon>Bacillati</taxon>
        <taxon>Actinomycetota</taxon>
        <taxon>Actinomycetes</taxon>
        <taxon>Mycobacteriales</taxon>
        <taxon>Corynebacteriaceae</taxon>
        <taxon>Corynebacterium</taxon>
    </lineage>
</organism>
<dbReference type="PANTHER" id="PTHR30204:SF89">
    <property type="entry name" value="HTH MERR-TYPE DOMAIN-CONTAINING PROTEIN"/>
    <property type="match status" value="1"/>
</dbReference>
<keyword evidence="4" id="KW-1185">Reference proteome</keyword>
<dbReference type="GO" id="GO:0003677">
    <property type="term" value="F:DNA binding"/>
    <property type="evidence" value="ECO:0007669"/>
    <property type="project" value="UniProtKB-KW"/>
</dbReference>
<dbReference type="InterPro" id="IPR009061">
    <property type="entry name" value="DNA-bd_dom_put_sf"/>
</dbReference>
<dbReference type="SMART" id="SM00422">
    <property type="entry name" value="HTH_MERR"/>
    <property type="match status" value="1"/>
</dbReference>
<evidence type="ECO:0000259" key="2">
    <source>
        <dbReference type="PROSITE" id="PS50937"/>
    </source>
</evidence>
<dbReference type="KEGG" id="cdx:CDES_06990"/>
<dbReference type="Proteomes" id="UP000068067">
    <property type="component" value="Chromosome"/>
</dbReference>
<dbReference type="PANTHER" id="PTHR30204">
    <property type="entry name" value="REDOX-CYCLING DRUG-SENSING TRANSCRIPTIONAL ACTIVATOR SOXR"/>
    <property type="match status" value="1"/>
</dbReference>
<dbReference type="PROSITE" id="PS50937">
    <property type="entry name" value="HTH_MERR_2"/>
    <property type="match status" value="1"/>
</dbReference>
<sequence>MYRMVTTNLSLSAPLVTAGISSIVSALRKTTPGGKSSTKTVPVKQSKTMSIGVVLERLNAEFPDVTVSKIRFLESEGLITPERTASGYRRFTESDVERLRYILVTQRDNYLPLKVIREQLEAMDNGYVTAIVGGSSSEPLVSPEKFQAPAMTRLTDSDVAEKAGVSVDLIADLVKARLIKPDAAGFFTNDDVAIANTAANLKTLGFDLRSLKSLGNAATRQADLISQVASPIAQGKSDVARQQAEEMAQQMCSLVVSMHASLVKNATREQLGY</sequence>
<dbReference type="GO" id="GO:0003700">
    <property type="term" value="F:DNA-binding transcription factor activity"/>
    <property type="evidence" value="ECO:0007669"/>
    <property type="project" value="InterPro"/>
</dbReference>
<evidence type="ECO:0000313" key="3">
    <source>
        <dbReference type="EMBL" id="ALC05811.1"/>
    </source>
</evidence>
<proteinExistence type="predicted"/>
<dbReference type="InterPro" id="IPR000551">
    <property type="entry name" value="MerR-type_HTH_dom"/>
</dbReference>
<gene>
    <name evidence="3" type="ORF">CDES_06990</name>
</gene>
<dbReference type="AlphaFoldDB" id="A0A0M5IIM0"/>
<dbReference type="SUPFAM" id="SSF46955">
    <property type="entry name" value="Putative DNA-binding domain"/>
    <property type="match status" value="1"/>
</dbReference>
<keyword evidence="1" id="KW-0238">DNA-binding</keyword>
<dbReference type="STRING" id="931089.CDES_06990"/>
<evidence type="ECO:0000256" key="1">
    <source>
        <dbReference type="ARBA" id="ARBA00023125"/>
    </source>
</evidence>
<dbReference type="Pfam" id="PF13411">
    <property type="entry name" value="MerR_1"/>
    <property type="match status" value="1"/>
</dbReference>
<protein>
    <recommendedName>
        <fullName evidence="2">HTH merR-type domain-containing protein</fullName>
    </recommendedName>
</protein>
<dbReference type="EMBL" id="CP009220">
    <property type="protein sequence ID" value="ALC05811.1"/>
    <property type="molecule type" value="Genomic_DNA"/>
</dbReference>
<dbReference type="CDD" id="cd00592">
    <property type="entry name" value="HTH_MerR-like"/>
    <property type="match status" value="1"/>
</dbReference>